<evidence type="ECO:0000313" key="2">
    <source>
        <dbReference type="Proteomes" id="UP001362999"/>
    </source>
</evidence>
<evidence type="ECO:0000313" key="1">
    <source>
        <dbReference type="EMBL" id="KAK7000511.1"/>
    </source>
</evidence>
<sequence length="127" mass="14332">MTWMEHVQIRPKAWSPDIYHSVKHCVQSHTEYARQPQSTDVKVCNNHTPQTLSFGKETADQAIQQGNARVSNGIQQDIGELATQTSPAFVKEIVGHRVNRRTYSSVQHDGQQYITKYGTPQSLIVAN</sequence>
<comment type="caution">
    <text evidence="1">The sequence shown here is derived from an EMBL/GenBank/DDBJ whole genome shotgun (WGS) entry which is preliminary data.</text>
</comment>
<proteinExistence type="predicted"/>
<organism evidence="1 2">
    <name type="scientific">Favolaschia claudopus</name>
    <dbReference type="NCBI Taxonomy" id="2862362"/>
    <lineage>
        <taxon>Eukaryota</taxon>
        <taxon>Fungi</taxon>
        <taxon>Dikarya</taxon>
        <taxon>Basidiomycota</taxon>
        <taxon>Agaricomycotina</taxon>
        <taxon>Agaricomycetes</taxon>
        <taxon>Agaricomycetidae</taxon>
        <taxon>Agaricales</taxon>
        <taxon>Marasmiineae</taxon>
        <taxon>Mycenaceae</taxon>
        <taxon>Favolaschia</taxon>
    </lineage>
</organism>
<reference evidence="1 2" key="1">
    <citation type="journal article" date="2024" name="J Genomics">
        <title>Draft genome sequencing and assembly of Favolaschia claudopus CIRM-BRFM 2984 isolated from oak limbs.</title>
        <authorList>
            <person name="Navarro D."/>
            <person name="Drula E."/>
            <person name="Chaduli D."/>
            <person name="Cazenave R."/>
            <person name="Ahrendt S."/>
            <person name="Wang J."/>
            <person name="Lipzen A."/>
            <person name="Daum C."/>
            <person name="Barry K."/>
            <person name="Grigoriev I.V."/>
            <person name="Favel A."/>
            <person name="Rosso M.N."/>
            <person name="Martin F."/>
        </authorList>
    </citation>
    <scope>NUCLEOTIDE SEQUENCE [LARGE SCALE GENOMIC DNA]</scope>
    <source>
        <strain evidence="1 2">CIRM-BRFM 2984</strain>
    </source>
</reference>
<keyword evidence="2" id="KW-1185">Reference proteome</keyword>
<dbReference type="EMBL" id="JAWWNJ010000088">
    <property type="protein sequence ID" value="KAK7000511.1"/>
    <property type="molecule type" value="Genomic_DNA"/>
</dbReference>
<accession>A0AAW0A3W8</accession>
<protein>
    <submittedName>
        <fullName evidence="1">Uncharacterized protein</fullName>
    </submittedName>
</protein>
<name>A0AAW0A3W8_9AGAR</name>
<dbReference type="Proteomes" id="UP001362999">
    <property type="component" value="Unassembled WGS sequence"/>
</dbReference>
<gene>
    <name evidence="1" type="ORF">R3P38DRAFT_2797085</name>
</gene>
<dbReference type="AlphaFoldDB" id="A0AAW0A3W8"/>